<reference evidence="3" key="1">
    <citation type="journal article" date="2023" name="Mol. Phylogenet. Evol.">
        <title>Genome-scale phylogeny and comparative genomics of the fungal order Sordariales.</title>
        <authorList>
            <person name="Hensen N."/>
            <person name="Bonometti L."/>
            <person name="Westerberg I."/>
            <person name="Brannstrom I.O."/>
            <person name="Guillou S."/>
            <person name="Cros-Aarteil S."/>
            <person name="Calhoun S."/>
            <person name="Haridas S."/>
            <person name="Kuo A."/>
            <person name="Mondo S."/>
            <person name="Pangilinan J."/>
            <person name="Riley R."/>
            <person name="LaButti K."/>
            <person name="Andreopoulos B."/>
            <person name="Lipzen A."/>
            <person name="Chen C."/>
            <person name="Yan M."/>
            <person name="Daum C."/>
            <person name="Ng V."/>
            <person name="Clum A."/>
            <person name="Steindorff A."/>
            <person name="Ohm R.A."/>
            <person name="Martin F."/>
            <person name="Silar P."/>
            <person name="Natvig D.O."/>
            <person name="Lalanne C."/>
            <person name="Gautier V."/>
            <person name="Ament-Velasquez S.L."/>
            <person name="Kruys A."/>
            <person name="Hutchinson M.I."/>
            <person name="Powell A.J."/>
            <person name="Barry K."/>
            <person name="Miller A.N."/>
            <person name="Grigoriev I.V."/>
            <person name="Debuchy R."/>
            <person name="Gladieux P."/>
            <person name="Hiltunen Thoren M."/>
            <person name="Johannesson H."/>
        </authorList>
    </citation>
    <scope>NUCLEOTIDE SEQUENCE</scope>
    <source>
        <strain evidence="3">PSN324</strain>
    </source>
</reference>
<evidence type="ECO:0000259" key="2">
    <source>
        <dbReference type="PROSITE" id="PS51186"/>
    </source>
</evidence>
<comment type="caution">
    <text evidence="3">The sequence shown here is derived from an EMBL/GenBank/DDBJ whole genome shotgun (WGS) entry which is preliminary data.</text>
</comment>
<name>A0AAV9HM63_9PEZI</name>
<feature type="domain" description="N-acetyltransferase" evidence="2">
    <location>
        <begin position="12"/>
        <end position="172"/>
    </location>
</feature>
<feature type="compositionally biased region" description="Polar residues" evidence="1">
    <location>
        <begin position="170"/>
        <end position="181"/>
    </location>
</feature>
<dbReference type="Pfam" id="PF13527">
    <property type="entry name" value="Acetyltransf_9"/>
    <property type="match status" value="1"/>
</dbReference>
<dbReference type="InterPro" id="IPR000182">
    <property type="entry name" value="GNAT_dom"/>
</dbReference>
<sequence length="404" mass="45486">MAEPMGLNGDDIVFGLATEEQRRIAVALRGEAWAPPMSLADYMERETLLSEQELTSNSQGQLWVVYLKGYPRQVIASCETTRKPVLISAGDGSPARDAFAFSITDVYTNPLYRRQGMAAFLLRHVQEEMDKDGEFSVLYSNSGRNYYHSLGWPTFTSRQANLTFLPAPRTPTSPTAGAGQNSEPSSPASYSSSSSFFGASDFMPSQPELTLPLQLSNLPKLCELDEMYFRACFASLEQTPDNKMHVAFLPNRAQIEWQLARSELDAEKLMGKTNPIKGAITTNGRAWITWAHDWREKRLRVLRISLALEGASSEWQRVEDVRVLLEAALAEAREWGFRKVVVWNPDSEVTHGCKSVGNRHPSDVKIVFDERIDGSLPSLRWQGARLDKPRKRIEWEENQGFCLC</sequence>
<feature type="compositionally biased region" description="Low complexity" evidence="1">
    <location>
        <begin position="182"/>
        <end position="192"/>
    </location>
</feature>
<gene>
    <name evidence="3" type="ORF">QBC42DRAFT_99274</name>
</gene>
<proteinExistence type="predicted"/>
<dbReference type="AlphaFoldDB" id="A0AAV9HM63"/>
<protein>
    <submittedName>
        <fullName evidence="3">Lysine acetyltransferase</fullName>
    </submittedName>
</protein>
<accession>A0AAV9HM63</accession>
<dbReference type="PANTHER" id="PTHR34815:SF4">
    <property type="entry name" value="N-ACETYLTRANSFERASE DOMAIN-CONTAINING PROTEIN"/>
    <property type="match status" value="1"/>
</dbReference>
<dbReference type="Pfam" id="PF22998">
    <property type="entry name" value="GNAT_LYC1-like"/>
    <property type="match status" value="1"/>
</dbReference>
<dbReference type="PROSITE" id="PS51186">
    <property type="entry name" value="GNAT"/>
    <property type="match status" value="1"/>
</dbReference>
<dbReference type="SUPFAM" id="SSF55729">
    <property type="entry name" value="Acyl-CoA N-acyltransferases (Nat)"/>
    <property type="match status" value="1"/>
</dbReference>
<evidence type="ECO:0000256" key="1">
    <source>
        <dbReference type="SAM" id="MobiDB-lite"/>
    </source>
</evidence>
<dbReference type="InterPro" id="IPR055100">
    <property type="entry name" value="GNAT_LYC1-like"/>
</dbReference>
<dbReference type="EMBL" id="MU865000">
    <property type="protein sequence ID" value="KAK4460981.1"/>
    <property type="molecule type" value="Genomic_DNA"/>
</dbReference>
<dbReference type="PANTHER" id="PTHR34815">
    <property type="entry name" value="LYSINE ACETYLTRANSFERASE"/>
    <property type="match status" value="1"/>
</dbReference>
<evidence type="ECO:0000313" key="4">
    <source>
        <dbReference type="Proteomes" id="UP001321749"/>
    </source>
</evidence>
<organism evidence="3 4">
    <name type="scientific">Cladorrhinum samala</name>
    <dbReference type="NCBI Taxonomy" id="585594"/>
    <lineage>
        <taxon>Eukaryota</taxon>
        <taxon>Fungi</taxon>
        <taxon>Dikarya</taxon>
        <taxon>Ascomycota</taxon>
        <taxon>Pezizomycotina</taxon>
        <taxon>Sordariomycetes</taxon>
        <taxon>Sordariomycetidae</taxon>
        <taxon>Sordariales</taxon>
        <taxon>Podosporaceae</taxon>
        <taxon>Cladorrhinum</taxon>
    </lineage>
</organism>
<dbReference type="Gene3D" id="3.40.630.30">
    <property type="match status" value="1"/>
</dbReference>
<dbReference type="InterPro" id="IPR053013">
    <property type="entry name" value="LAT"/>
</dbReference>
<dbReference type="InterPro" id="IPR016181">
    <property type="entry name" value="Acyl_CoA_acyltransferase"/>
</dbReference>
<evidence type="ECO:0000313" key="3">
    <source>
        <dbReference type="EMBL" id="KAK4460981.1"/>
    </source>
</evidence>
<dbReference type="Proteomes" id="UP001321749">
    <property type="component" value="Unassembled WGS sequence"/>
</dbReference>
<keyword evidence="4" id="KW-1185">Reference proteome</keyword>
<reference evidence="3" key="2">
    <citation type="submission" date="2023-06" db="EMBL/GenBank/DDBJ databases">
        <authorList>
            <consortium name="Lawrence Berkeley National Laboratory"/>
            <person name="Mondo S.J."/>
            <person name="Hensen N."/>
            <person name="Bonometti L."/>
            <person name="Westerberg I."/>
            <person name="Brannstrom I.O."/>
            <person name="Guillou S."/>
            <person name="Cros-Aarteil S."/>
            <person name="Calhoun S."/>
            <person name="Haridas S."/>
            <person name="Kuo A."/>
            <person name="Pangilinan J."/>
            <person name="Riley R."/>
            <person name="Labutti K."/>
            <person name="Andreopoulos B."/>
            <person name="Lipzen A."/>
            <person name="Chen C."/>
            <person name="Yanf M."/>
            <person name="Daum C."/>
            <person name="Ng V."/>
            <person name="Clum A."/>
            <person name="Steindorff A."/>
            <person name="Ohm R."/>
            <person name="Martin F."/>
            <person name="Silar P."/>
            <person name="Natvig D."/>
            <person name="Lalanne C."/>
            <person name="Gautier V."/>
            <person name="Ament-Velasquez S.L."/>
            <person name="Kruys A."/>
            <person name="Hutchinson M.I."/>
            <person name="Powell A.J."/>
            <person name="Barry K."/>
            <person name="Miller A.N."/>
            <person name="Grigoriev I.V."/>
            <person name="Debuchy R."/>
            <person name="Gladieux P."/>
            <person name="Thoren M.H."/>
            <person name="Johannesson H."/>
        </authorList>
    </citation>
    <scope>NUCLEOTIDE SEQUENCE</scope>
    <source>
        <strain evidence="3">PSN324</strain>
    </source>
</reference>
<dbReference type="GO" id="GO:0016747">
    <property type="term" value="F:acyltransferase activity, transferring groups other than amino-acyl groups"/>
    <property type="evidence" value="ECO:0007669"/>
    <property type="project" value="InterPro"/>
</dbReference>
<feature type="region of interest" description="Disordered" evidence="1">
    <location>
        <begin position="164"/>
        <end position="192"/>
    </location>
</feature>